<evidence type="ECO:0000256" key="8">
    <source>
        <dbReference type="SAM" id="MobiDB-lite"/>
    </source>
</evidence>
<dbReference type="SUPFAM" id="SSF55811">
    <property type="entry name" value="Nudix"/>
    <property type="match status" value="1"/>
</dbReference>
<proteinExistence type="inferred from homology"/>
<evidence type="ECO:0000256" key="1">
    <source>
        <dbReference type="ARBA" id="ARBA00001936"/>
    </source>
</evidence>
<dbReference type="CDD" id="cd03426">
    <property type="entry name" value="NUDIX_CoAse_Nudt7"/>
    <property type="match status" value="1"/>
</dbReference>
<feature type="domain" description="Nudix hydrolase" evidence="9">
    <location>
        <begin position="80"/>
        <end position="221"/>
    </location>
</feature>
<name>Q7X2X9_9BACT</name>
<sequence length="247" mass="26445">MRVMSPTTASNPFFISHLATAGLSGYPRVVWYNQHRSKSMTTSVDALRRALAKPLPGAGAQMRMSPKPRAGAGMAPPAEGWRPAAALLLLYPHDGEWHVLLTVRGAGLRHHTGQVSLPGGRLDAGESVEGAALREAYEEVGVEPASVEVLGRLTPLEIAVSGHILNPVVGLTSERPAFRPHTVEVDCVLEVPLARLLAPDVLGLEERVQARPPHAVMQVPYFDIAGHHVWGATAMVLSELLALLAED</sequence>
<dbReference type="PANTHER" id="PTHR12992:SF11">
    <property type="entry name" value="MITOCHONDRIAL COENZYME A DIPHOSPHATASE NUDT8"/>
    <property type="match status" value="1"/>
</dbReference>
<dbReference type="InterPro" id="IPR045121">
    <property type="entry name" value="CoAse"/>
</dbReference>
<dbReference type="PROSITE" id="PS51462">
    <property type="entry name" value="NUDIX"/>
    <property type="match status" value="1"/>
</dbReference>
<dbReference type="InterPro" id="IPR020084">
    <property type="entry name" value="NUDIX_hydrolase_CS"/>
</dbReference>
<comment type="cofactor">
    <cofactor evidence="2">
        <name>Mg(2+)</name>
        <dbReference type="ChEBI" id="CHEBI:18420"/>
    </cofactor>
</comment>
<organism evidence="10">
    <name type="scientific">uncultured Acidobacteriota bacterium</name>
    <dbReference type="NCBI Taxonomy" id="171953"/>
    <lineage>
        <taxon>Bacteria</taxon>
        <taxon>Pseudomonadati</taxon>
        <taxon>Acidobacteriota</taxon>
        <taxon>environmental samples</taxon>
    </lineage>
</organism>
<dbReference type="Gene3D" id="3.90.79.10">
    <property type="entry name" value="Nucleoside Triphosphate Pyrophosphohydrolase"/>
    <property type="match status" value="1"/>
</dbReference>
<dbReference type="PROSITE" id="PS00893">
    <property type="entry name" value="NUDIX_BOX"/>
    <property type="match status" value="1"/>
</dbReference>
<feature type="region of interest" description="Disordered" evidence="8">
    <location>
        <begin position="56"/>
        <end position="76"/>
    </location>
</feature>
<evidence type="ECO:0000256" key="7">
    <source>
        <dbReference type="RuleBase" id="RU003476"/>
    </source>
</evidence>
<evidence type="ECO:0000256" key="6">
    <source>
        <dbReference type="ARBA" id="ARBA00023211"/>
    </source>
</evidence>
<protein>
    <recommendedName>
        <fullName evidence="9">Nudix hydrolase domain-containing protein</fullName>
    </recommendedName>
</protein>
<dbReference type="InterPro" id="IPR000086">
    <property type="entry name" value="NUDIX_hydrolase_dom"/>
</dbReference>
<dbReference type="PANTHER" id="PTHR12992">
    <property type="entry name" value="NUDIX HYDROLASE"/>
    <property type="match status" value="1"/>
</dbReference>
<comment type="similarity">
    <text evidence="7">Belongs to the Nudix hydrolase family.</text>
</comment>
<dbReference type="AlphaFoldDB" id="Q7X2X9"/>
<evidence type="ECO:0000256" key="2">
    <source>
        <dbReference type="ARBA" id="ARBA00001946"/>
    </source>
</evidence>
<dbReference type="GO" id="GO:0010945">
    <property type="term" value="F:coenzyme A diphosphatase activity"/>
    <property type="evidence" value="ECO:0007669"/>
    <property type="project" value="InterPro"/>
</dbReference>
<dbReference type="EMBL" id="AY281356">
    <property type="protein sequence ID" value="AAP58585.1"/>
    <property type="molecule type" value="Genomic_DNA"/>
</dbReference>
<keyword evidence="5" id="KW-0460">Magnesium</keyword>
<dbReference type="PRINTS" id="PR00502">
    <property type="entry name" value="NUDIXFAMILY"/>
</dbReference>
<dbReference type="GO" id="GO:0046872">
    <property type="term" value="F:metal ion binding"/>
    <property type="evidence" value="ECO:0007669"/>
    <property type="project" value="UniProtKB-KW"/>
</dbReference>
<dbReference type="Pfam" id="PF00293">
    <property type="entry name" value="NUDIX"/>
    <property type="match status" value="1"/>
</dbReference>
<evidence type="ECO:0000256" key="5">
    <source>
        <dbReference type="ARBA" id="ARBA00022842"/>
    </source>
</evidence>
<comment type="cofactor">
    <cofactor evidence="1">
        <name>Mn(2+)</name>
        <dbReference type="ChEBI" id="CHEBI:29035"/>
    </cofactor>
</comment>
<evidence type="ECO:0000256" key="4">
    <source>
        <dbReference type="ARBA" id="ARBA00022801"/>
    </source>
</evidence>
<dbReference type="InterPro" id="IPR015797">
    <property type="entry name" value="NUDIX_hydrolase-like_dom_sf"/>
</dbReference>
<dbReference type="InterPro" id="IPR020476">
    <property type="entry name" value="Nudix_hydrolase"/>
</dbReference>
<evidence type="ECO:0000256" key="3">
    <source>
        <dbReference type="ARBA" id="ARBA00022723"/>
    </source>
</evidence>
<reference evidence="10" key="1">
    <citation type="journal article" date="2003" name="Mol. Microbiol.">
        <title>Acidobacteria form a coherent but highly diverse group within the bacterial domain: evidence from environmental genomics.</title>
        <authorList>
            <person name="Quaiser A."/>
            <person name="Ochsenreiter T."/>
            <person name="Lanz C."/>
            <person name="Schuster S.C."/>
            <person name="Treusch A.H."/>
            <person name="Eck J."/>
            <person name="Schleper C."/>
        </authorList>
    </citation>
    <scope>NUCLEOTIDE SEQUENCE</scope>
</reference>
<evidence type="ECO:0000313" key="10">
    <source>
        <dbReference type="EMBL" id="AAP58585.1"/>
    </source>
</evidence>
<keyword evidence="6" id="KW-0464">Manganese</keyword>
<evidence type="ECO:0000259" key="9">
    <source>
        <dbReference type="PROSITE" id="PS51462"/>
    </source>
</evidence>
<keyword evidence="3" id="KW-0479">Metal-binding</keyword>
<accession>Q7X2X9</accession>
<keyword evidence="4 7" id="KW-0378">Hydrolase</keyword>